<feature type="region of interest" description="Disordered" evidence="1">
    <location>
        <begin position="135"/>
        <end position="167"/>
    </location>
</feature>
<feature type="region of interest" description="Disordered" evidence="1">
    <location>
        <begin position="745"/>
        <end position="787"/>
    </location>
</feature>
<feature type="compositionally biased region" description="Pro residues" evidence="1">
    <location>
        <begin position="473"/>
        <end position="483"/>
    </location>
</feature>
<feature type="compositionally biased region" description="Polar residues" evidence="1">
    <location>
        <begin position="60"/>
        <end position="72"/>
    </location>
</feature>
<evidence type="ECO:0000313" key="4">
    <source>
        <dbReference type="Proteomes" id="UP000325313"/>
    </source>
</evidence>
<feature type="region of interest" description="Disordered" evidence="1">
    <location>
        <begin position="60"/>
        <end position="123"/>
    </location>
</feature>
<feature type="compositionally biased region" description="Low complexity" evidence="1">
    <location>
        <begin position="1"/>
        <end position="30"/>
    </location>
</feature>
<evidence type="ECO:0000313" key="3">
    <source>
        <dbReference type="EMBL" id="KAA1129618.1"/>
    </source>
</evidence>
<feature type="compositionally biased region" description="Gly residues" evidence="1">
    <location>
        <begin position="647"/>
        <end position="669"/>
    </location>
</feature>
<feature type="compositionally biased region" description="Low complexity" evidence="1">
    <location>
        <begin position="593"/>
        <end position="605"/>
    </location>
</feature>
<feature type="compositionally biased region" description="Low complexity" evidence="1">
    <location>
        <begin position="879"/>
        <end position="893"/>
    </location>
</feature>
<feature type="region of interest" description="Disordered" evidence="1">
    <location>
        <begin position="345"/>
        <end position="694"/>
    </location>
</feature>
<feature type="domain" description="SUZ" evidence="2">
    <location>
        <begin position="103"/>
        <end position="189"/>
    </location>
</feature>
<feature type="compositionally biased region" description="Pro residues" evidence="1">
    <location>
        <begin position="510"/>
        <end position="521"/>
    </location>
</feature>
<organism evidence="3 4">
    <name type="scientific">Puccinia graminis f. sp. tritici</name>
    <dbReference type="NCBI Taxonomy" id="56615"/>
    <lineage>
        <taxon>Eukaryota</taxon>
        <taxon>Fungi</taxon>
        <taxon>Dikarya</taxon>
        <taxon>Basidiomycota</taxon>
        <taxon>Pucciniomycotina</taxon>
        <taxon>Pucciniomycetes</taxon>
        <taxon>Pucciniales</taxon>
        <taxon>Pucciniaceae</taxon>
        <taxon>Puccinia</taxon>
    </lineage>
</organism>
<feature type="compositionally biased region" description="Low complexity" evidence="1">
    <location>
        <begin position="222"/>
        <end position="242"/>
    </location>
</feature>
<dbReference type="Proteomes" id="UP000325313">
    <property type="component" value="Unassembled WGS sequence"/>
</dbReference>
<feature type="region of interest" description="Disordered" evidence="1">
    <location>
        <begin position="189"/>
        <end position="287"/>
    </location>
</feature>
<dbReference type="PROSITE" id="PS51673">
    <property type="entry name" value="SUZ"/>
    <property type="match status" value="1"/>
</dbReference>
<feature type="compositionally biased region" description="Polar residues" evidence="1">
    <location>
        <begin position="384"/>
        <end position="396"/>
    </location>
</feature>
<sequence>MEDSPPSTSSTSTTDQQQQPLNKNNNNLDPTLIEAINNGTIRDKQILLAAETEMARFLSTEQNPTTPSNSDLNLAPPNNPSVISSSNPTTPISDPTLTTSPTSSPSPSLPNPNQSNSSNLPAPTKTFKIMSRTLSQSSRQTNRNLMPSTASSGSSNDCSLSESKRNEMSYEERQAAYLEARNRIFAANSASSHSVENSTGESTAGSTSSSSGGAGPEEDRLSVATSTSKKSKSPSDLLSPVDQPTTPESKLPSCATQKNQKTESSRSTNPKLAVKLRPSATSFDPTAKAHGYEEVTIIELDDHSITVPCQDPHLIYHQQNASYTNGFSPRDSRLLAPLLGPAGHNNGFTKPGPYPINPRHSGPSSSSNQPVAHIGPFYNHHPTAGTTNSGHKTTMPTMIGTVPLAPITSHHHPHPHPGANDPHNRPPFLPDNARPAHELGYTVDPPSFLPFLPHPPPHPQSTGPSNGFLPAPFNRPPPPPPPHQQQQHQAFDPSRLTHPPSDPNLSGWSPAPPIHLPPPPHQLLHHSLDTNNIIHHHHHQNGNHHPRTRNHHHQNNNNSINPGFAHLPRHPTLDPSSSSSSEAPSNRPIDSVSPTPSATGPGTPAHDQLIGSFNHFHLPPSHLSFPSSSSPSSLPSVNSNGSITIGSGSGGSGSVGTGSVGTGSVGTGSVGAARAKELSGSGQVHQQTRNQNQLHQNPKNQSLLHQHQNPHQIHNQKNLQKNQITQIHRTQRAVVGLHPLPLKPASAPFGLPHTSHSHSHIPPQHQDSRSHPHQEPVPDPGTTQAALDPLSSQKNHALINPALDPSTLSSSPSASGVDSHLALLRPDLVPSPPPSSKRLVAQNRPPDRRAIGPRSSPQNSSLQAPLIVQASSQPPPPITTTTTTTTSSSSSSS</sequence>
<feature type="compositionally biased region" description="Low complexity" evidence="1">
    <location>
        <begin position="615"/>
        <end position="646"/>
    </location>
</feature>
<feature type="compositionally biased region" description="Polar residues" evidence="1">
    <location>
        <begin position="243"/>
        <end position="259"/>
    </location>
</feature>
<evidence type="ECO:0000259" key="2">
    <source>
        <dbReference type="PROSITE" id="PS51673"/>
    </source>
</evidence>
<feature type="compositionally biased region" description="Low complexity" evidence="1">
    <location>
        <begin position="198"/>
        <end position="211"/>
    </location>
</feature>
<dbReference type="EMBL" id="VDEP01000136">
    <property type="protein sequence ID" value="KAA1129618.1"/>
    <property type="molecule type" value="Genomic_DNA"/>
</dbReference>
<feature type="compositionally biased region" description="Basic residues" evidence="1">
    <location>
        <begin position="534"/>
        <end position="554"/>
    </location>
</feature>
<feature type="compositionally biased region" description="Low complexity" evidence="1">
    <location>
        <begin position="80"/>
        <end position="121"/>
    </location>
</feature>
<accession>A0A5B0RW30</accession>
<dbReference type="Pfam" id="PF12752">
    <property type="entry name" value="SUZ"/>
    <property type="match status" value="1"/>
</dbReference>
<protein>
    <recommendedName>
        <fullName evidence="2">SUZ domain-containing protein</fullName>
    </recommendedName>
</protein>
<proteinExistence type="predicted"/>
<feature type="compositionally biased region" description="Basic and acidic residues" evidence="1">
    <location>
        <begin position="766"/>
        <end position="776"/>
    </location>
</feature>
<name>A0A5B0RW30_PUCGR</name>
<feature type="region of interest" description="Disordered" evidence="1">
    <location>
        <begin position="1"/>
        <end position="31"/>
    </location>
</feature>
<dbReference type="AlphaFoldDB" id="A0A5B0RW30"/>
<feature type="compositionally biased region" description="Polar residues" evidence="1">
    <location>
        <begin position="135"/>
        <end position="161"/>
    </location>
</feature>
<dbReference type="InterPro" id="IPR024771">
    <property type="entry name" value="SUZ"/>
</dbReference>
<feature type="region of interest" description="Disordered" evidence="1">
    <location>
        <begin position="824"/>
        <end position="893"/>
    </location>
</feature>
<feature type="compositionally biased region" description="Polar residues" evidence="1">
    <location>
        <begin position="680"/>
        <end position="694"/>
    </location>
</feature>
<comment type="caution">
    <text evidence="3">The sequence shown here is derived from an EMBL/GenBank/DDBJ whole genome shotgun (WGS) entry which is preliminary data.</text>
</comment>
<evidence type="ECO:0000256" key="1">
    <source>
        <dbReference type="SAM" id="MobiDB-lite"/>
    </source>
</evidence>
<reference evidence="3 4" key="1">
    <citation type="submission" date="2019-05" db="EMBL/GenBank/DDBJ databases">
        <title>Emergence of the Ug99 lineage of the wheat stem rust pathogen through somatic hybridization.</title>
        <authorList>
            <person name="Li F."/>
            <person name="Upadhyaya N.M."/>
            <person name="Sperschneider J."/>
            <person name="Matny O."/>
            <person name="Nguyen-Phuc H."/>
            <person name="Mago R."/>
            <person name="Raley C."/>
            <person name="Miller M.E."/>
            <person name="Silverstein K.A.T."/>
            <person name="Henningsen E."/>
            <person name="Hirsch C.D."/>
            <person name="Visser B."/>
            <person name="Pretorius Z.A."/>
            <person name="Steffenson B.J."/>
            <person name="Schwessinger B."/>
            <person name="Dodds P.N."/>
            <person name="Figueroa M."/>
        </authorList>
    </citation>
    <scope>NUCLEOTIDE SEQUENCE [LARGE SCALE GENOMIC DNA]</scope>
    <source>
        <strain evidence="3 4">Ug99</strain>
    </source>
</reference>
<gene>
    <name evidence="3" type="ORF">PGTUg99_031998</name>
</gene>